<name>A0A6J7WFU5_9CAUD</name>
<dbReference type="EMBL" id="LR796194">
    <property type="protein sequence ID" value="CAB4126205.1"/>
    <property type="molecule type" value="Genomic_DNA"/>
</dbReference>
<reference evidence="2" key="1">
    <citation type="submission" date="2020-05" db="EMBL/GenBank/DDBJ databases">
        <authorList>
            <person name="Chiriac C."/>
            <person name="Salcher M."/>
            <person name="Ghai R."/>
            <person name="Kavagutti S V."/>
        </authorList>
    </citation>
    <scope>NUCLEOTIDE SEQUENCE</scope>
</reference>
<evidence type="ECO:0000313" key="2">
    <source>
        <dbReference type="EMBL" id="CAB5170869.1"/>
    </source>
</evidence>
<proteinExistence type="predicted"/>
<protein>
    <submittedName>
        <fullName evidence="2">Uncharacterized protein</fullName>
    </submittedName>
</protein>
<organism evidence="2">
    <name type="scientific">uncultured Caudovirales phage</name>
    <dbReference type="NCBI Taxonomy" id="2100421"/>
    <lineage>
        <taxon>Viruses</taxon>
        <taxon>Duplodnaviria</taxon>
        <taxon>Heunggongvirae</taxon>
        <taxon>Uroviricota</taxon>
        <taxon>Caudoviricetes</taxon>
        <taxon>Peduoviridae</taxon>
        <taxon>Maltschvirus</taxon>
        <taxon>Maltschvirus maltsch</taxon>
    </lineage>
</organism>
<sequence length="169" mass="19479">MGINNAIIDIKTRLQSVDGLGGFSRIWNNQFRYMEEGKVESFPFPCTFVEIVMPQDHNQLASGNTESVVTFRVHIGQVEYDAQDGTLEENKSIFALRDKVVKSLTYFEPTGCGRLMKIREEQDYEHTNVYHYIVEFQCSFIDATGSEDEFYKQPPTDLNLTVQKVNYII</sequence>
<gene>
    <name evidence="2" type="ORF">UFOVP153_43</name>
    <name evidence="1" type="ORF">UFOVP69_15</name>
</gene>
<evidence type="ECO:0000313" key="1">
    <source>
        <dbReference type="EMBL" id="CAB4126205.1"/>
    </source>
</evidence>
<dbReference type="EMBL" id="LR798204">
    <property type="protein sequence ID" value="CAB5170869.1"/>
    <property type="molecule type" value="Genomic_DNA"/>
</dbReference>
<accession>A0A6J7WFU5</accession>